<feature type="compositionally biased region" description="Low complexity" evidence="1">
    <location>
        <begin position="80"/>
        <end position="89"/>
    </location>
</feature>
<dbReference type="Proteomes" id="UP001520654">
    <property type="component" value="Unassembled WGS sequence"/>
</dbReference>
<sequence>MSRAAGPSYDRYRAPGNLAVADLADDQNRSDDGLLHQVHEREYQTEAGLISDITGYRFTGPDKNPPRLAYSPRTRLQQHAATPARTATPRLDRPLTRQPAAPTRHRRIAALIYRGVPPGRIRPGQ</sequence>
<evidence type="ECO:0000256" key="1">
    <source>
        <dbReference type="SAM" id="MobiDB-lite"/>
    </source>
</evidence>
<protein>
    <submittedName>
        <fullName evidence="2">Uncharacterized protein</fullName>
    </submittedName>
</protein>
<comment type="caution">
    <text evidence="2">The sequence shown here is derived from an EMBL/GenBank/DDBJ whole genome shotgun (WGS) entry which is preliminary data.</text>
</comment>
<evidence type="ECO:0000313" key="3">
    <source>
        <dbReference type="Proteomes" id="UP001520654"/>
    </source>
</evidence>
<reference evidence="2 3" key="1">
    <citation type="submission" date="2021-08" db="EMBL/GenBank/DDBJ databases">
        <title>Genomic Architecture of Streptomyces flavotricini NGL1 and Streptomyces erythrochromogenes HMS4 With Differential Plant Beneficial attributes and laccase production capabilities.</title>
        <authorList>
            <person name="Salwan R."/>
            <person name="Kaur R."/>
            <person name="Sharma V."/>
        </authorList>
    </citation>
    <scope>NUCLEOTIDE SEQUENCE [LARGE SCALE GENOMIC DNA]</scope>
    <source>
        <strain evidence="2 3">NGL1</strain>
    </source>
</reference>
<gene>
    <name evidence="2" type="ORF">K7B10_39240</name>
</gene>
<proteinExistence type="predicted"/>
<dbReference type="EMBL" id="JAINUL010000001">
    <property type="protein sequence ID" value="MCC0100688.1"/>
    <property type="molecule type" value="Genomic_DNA"/>
</dbReference>
<evidence type="ECO:0000313" key="2">
    <source>
        <dbReference type="EMBL" id="MCC0100688.1"/>
    </source>
</evidence>
<organism evidence="2 3">
    <name type="scientific">Streptomyces flavotricini</name>
    <dbReference type="NCBI Taxonomy" id="66888"/>
    <lineage>
        <taxon>Bacteria</taxon>
        <taxon>Bacillati</taxon>
        <taxon>Actinomycetota</taxon>
        <taxon>Actinomycetes</taxon>
        <taxon>Kitasatosporales</taxon>
        <taxon>Streptomycetaceae</taxon>
        <taxon>Streptomyces</taxon>
    </lineage>
</organism>
<name>A0ABS8EIB6_9ACTN</name>
<dbReference type="RefSeq" id="WP_229344569.1">
    <property type="nucleotide sequence ID" value="NZ_JAINUL010000001.1"/>
</dbReference>
<accession>A0ABS8EIB6</accession>
<feature type="region of interest" description="Disordered" evidence="1">
    <location>
        <begin position="54"/>
        <end position="104"/>
    </location>
</feature>
<keyword evidence="3" id="KW-1185">Reference proteome</keyword>